<keyword evidence="1" id="KW-1133">Transmembrane helix</keyword>
<comment type="caution">
    <text evidence="3">The sequence shown here is derived from an EMBL/GenBank/DDBJ whole genome shotgun (WGS) entry which is preliminary data.</text>
</comment>
<reference evidence="3" key="1">
    <citation type="submission" date="2019-12" db="EMBL/GenBank/DDBJ databases">
        <title>Genome sequencing and annotation of Brassica cretica.</title>
        <authorList>
            <person name="Studholme D.J."/>
            <person name="Sarris P."/>
        </authorList>
    </citation>
    <scope>NUCLEOTIDE SEQUENCE</scope>
    <source>
        <strain evidence="3">PFS-109/04</strain>
        <tissue evidence="3">Leaf</tissue>
    </source>
</reference>
<name>A0A8S9QGC9_BRACR</name>
<feature type="chain" id="PRO_5035790412" evidence="2">
    <location>
        <begin position="28"/>
        <end position="213"/>
    </location>
</feature>
<keyword evidence="1" id="KW-0472">Membrane</keyword>
<dbReference type="AlphaFoldDB" id="A0A8S9QGC9"/>
<protein>
    <submittedName>
        <fullName evidence="3">Uncharacterized protein</fullName>
    </submittedName>
</protein>
<feature type="signal peptide" evidence="2">
    <location>
        <begin position="1"/>
        <end position="27"/>
    </location>
</feature>
<organism evidence="3 4">
    <name type="scientific">Brassica cretica</name>
    <name type="common">Mustard</name>
    <dbReference type="NCBI Taxonomy" id="69181"/>
    <lineage>
        <taxon>Eukaryota</taxon>
        <taxon>Viridiplantae</taxon>
        <taxon>Streptophyta</taxon>
        <taxon>Embryophyta</taxon>
        <taxon>Tracheophyta</taxon>
        <taxon>Spermatophyta</taxon>
        <taxon>Magnoliopsida</taxon>
        <taxon>eudicotyledons</taxon>
        <taxon>Gunneridae</taxon>
        <taxon>Pentapetalae</taxon>
        <taxon>rosids</taxon>
        <taxon>malvids</taxon>
        <taxon>Brassicales</taxon>
        <taxon>Brassicaceae</taxon>
        <taxon>Brassiceae</taxon>
        <taxon>Brassica</taxon>
    </lineage>
</organism>
<dbReference type="EMBL" id="QGKX02001290">
    <property type="protein sequence ID" value="KAF3541347.1"/>
    <property type="molecule type" value="Genomic_DNA"/>
</dbReference>
<accession>A0A8S9QGC9</accession>
<gene>
    <name evidence="3" type="ORF">F2Q69_00023215</name>
</gene>
<feature type="transmembrane region" description="Helical" evidence="1">
    <location>
        <begin position="175"/>
        <end position="196"/>
    </location>
</feature>
<keyword evidence="2" id="KW-0732">Signal</keyword>
<dbReference type="PROSITE" id="PS51257">
    <property type="entry name" value="PROKAR_LIPOPROTEIN"/>
    <property type="match status" value="1"/>
</dbReference>
<evidence type="ECO:0000313" key="3">
    <source>
        <dbReference type="EMBL" id="KAF3541347.1"/>
    </source>
</evidence>
<proteinExistence type="predicted"/>
<keyword evidence="1" id="KW-0812">Transmembrane</keyword>
<dbReference type="Proteomes" id="UP000712600">
    <property type="component" value="Unassembled WGS sequence"/>
</dbReference>
<evidence type="ECO:0000313" key="4">
    <source>
        <dbReference type="Proteomes" id="UP000712600"/>
    </source>
</evidence>
<sequence>MATVDRCCCVSLDRRLIFCLVFGSTMASCNDSWNVDSPGGNLWLLDWDRIVVGIGSMSVRHNWLVCKLHTAPTVDKKALLSSREEFQFNLMSNTWKSTGTRVLPIFTSRSLTIPPQFLWEQTTKVNNSCEGSTCRPRWSAITLGSMLIDAPVLHNACGNSIPFTVHGITNYPGSLFFFSVTLFLIFSLASQNILLVSSSFSLVSLKNIHNLWV</sequence>
<evidence type="ECO:0000256" key="1">
    <source>
        <dbReference type="SAM" id="Phobius"/>
    </source>
</evidence>
<evidence type="ECO:0000256" key="2">
    <source>
        <dbReference type="SAM" id="SignalP"/>
    </source>
</evidence>